<evidence type="ECO:0000313" key="1">
    <source>
        <dbReference type="EMBL" id="KAK8913672.1"/>
    </source>
</evidence>
<comment type="caution">
    <text evidence="1">The sequence shown here is derived from an EMBL/GenBank/DDBJ whole genome shotgun (WGS) entry which is preliminary data.</text>
</comment>
<organism evidence="1 2">
    <name type="scientific">Platanthera zijinensis</name>
    <dbReference type="NCBI Taxonomy" id="2320716"/>
    <lineage>
        <taxon>Eukaryota</taxon>
        <taxon>Viridiplantae</taxon>
        <taxon>Streptophyta</taxon>
        <taxon>Embryophyta</taxon>
        <taxon>Tracheophyta</taxon>
        <taxon>Spermatophyta</taxon>
        <taxon>Magnoliopsida</taxon>
        <taxon>Liliopsida</taxon>
        <taxon>Asparagales</taxon>
        <taxon>Orchidaceae</taxon>
        <taxon>Orchidoideae</taxon>
        <taxon>Orchideae</taxon>
        <taxon>Orchidinae</taxon>
        <taxon>Platanthera</taxon>
    </lineage>
</organism>
<proteinExistence type="predicted"/>
<dbReference type="Proteomes" id="UP001418222">
    <property type="component" value="Unassembled WGS sequence"/>
</dbReference>
<protein>
    <submittedName>
        <fullName evidence="1">HVA22-like protein g</fullName>
    </submittedName>
</protein>
<dbReference type="InterPro" id="IPR004345">
    <property type="entry name" value="TB2_DP1_HVA22"/>
</dbReference>
<sequence>MPMYSEAMVVFFLYLWYPKTRGTIYIYETFFRPYEASHETEIYRNLLVLKVRAGDMIFLYCKKASLC</sequence>
<accession>A0AAP0ASC1</accession>
<dbReference type="Pfam" id="PF03134">
    <property type="entry name" value="TB2_DP1_HVA22"/>
    <property type="match status" value="1"/>
</dbReference>
<dbReference type="AlphaFoldDB" id="A0AAP0ASC1"/>
<dbReference type="EMBL" id="JBBWWQ010000021">
    <property type="protein sequence ID" value="KAK8913672.1"/>
    <property type="molecule type" value="Genomic_DNA"/>
</dbReference>
<keyword evidence="2" id="KW-1185">Reference proteome</keyword>
<evidence type="ECO:0000313" key="2">
    <source>
        <dbReference type="Proteomes" id="UP001418222"/>
    </source>
</evidence>
<gene>
    <name evidence="1" type="primary">HVA22G</name>
    <name evidence="1" type="ORF">KSP39_PZI023516</name>
</gene>
<name>A0AAP0ASC1_9ASPA</name>
<reference evidence="1 2" key="1">
    <citation type="journal article" date="2022" name="Nat. Plants">
        <title>Genomes of leafy and leafless Platanthera orchids illuminate the evolution of mycoheterotrophy.</title>
        <authorList>
            <person name="Li M.H."/>
            <person name="Liu K.W."/>
            <person name="Li Z."/>
            <person name="Lu H.C."/>
            <person name="Ye Q.L."/>
            <person name="Zhang D."/>
            <person name="Wang J.Y."/>
            <person name="Li Y.F."/>
            <person name="Zhong Z.M."/>
            <person name="Liu X."/>
            <person name="Yu X."/>
            <person name="Liu D.K."/>
            <person name="Tu X.D."/>
            <person name="Liu B."/>
            <person name="Hao Y."/>
            <person name="Liao X.Y."/>
            <person name="Jiang Y.T."/>
            <person name="Sun W.H."/>
            <person name="Chen J."/>
            <person name="Chen Y.Q."/>
            <person name="Ai Y."/>
            <person name="Zhai J.W."/>
            <person name="Wu S.S."/>
            <person name="Zhou Z."/>
            <person name="Hsiao Y.Y."/>
            <person name="Wu W.L."/>
            <person name="Chen Y.Y."/>
            <person name="Lin Y.F."/>
            <person name="Hsu J.L."/>
            <person name="Li C.Y."/>
            <person name="Wang Z.W."/>
            <person name="Zhao X."/>
            <person name="Zhong W.Y."/>
            <person name="Ma X.K."/>
            <person name="Ma L."/>
            <person name="Huang J."/>
            <person name="Chen G.Z."/>
            <person name="Huang M.Z."/>
            <person name="Huang L."/>
            <person name="Peng D.H."/>
            <person name="Luo Y.B."/>
            <person name="Zou S.Q."/>
            <person name="Chen S.P."/>
            <person name="Lan S."/>
            <person name="Tsai W.C."/>
            <person name="Van de Peer Y."/>
            <person name="Liu Z.J."/>
        </authorList>
    </citation>
    <scope>NUCLEOTIDE SEQUENCE [LARGE SCALE GENOMIC DNA]</scope>
    <source>
        <strain evidence="1">Lor287</strain>
    </source>
</reference>